<organism evidence="2 3">
    <name type="scientific">Amniculicola lignicola CBS 123094</name>
    <dbReference type="NCBI Taxonomy" id="1392246"/>
    <lineage>
        <taxon>Eukaryota</taxon>
        <taxon>Fungi</taxon>
        <taxon>Dikarya</taxon>
        <taxon>Ascomycota</taxon>
        <taxon>Pezizomycotina</taxon>
        <taxon>Dothideomycetes</taxon>
        <taxon>Pleosporomycetidae</taxon>
        <taxon>Pleosporales</taxon>
        <taxon>Amniculicolaceae</taxon>
        <taxon>Amniculicola</taxon>
    </lineage>
</organism>
<dbReference type="Proteomes" id="UP000799779">
    <property type="component" value="Unassembled WGS sequence"/>
</dbReference>
<accession>A0A6A5W3P8</accession>
<dbReference type="SUPFAM" id="SSF51905">
    <property type="entry name" value="FAD/NAD(P)-binding domain"/>
    <property type="match status" value="1"/>
</dbReference>
<keyword evidence="3" id="KW-1185">Reference proteome</keyword>
<gene>
    <name evidence="2" type="ORF">P154DRAFT_366137</name>
</gene>
<evidence type="ECO:0000313" key="2">
    <source>
        <dbReference type="EMBL" id="KAF1994751.1"/>
    </source>
</evidence>
<dbReference type="GO" id="GO:0005737">
    <property type="term" value="C:cytoplasm"/>
    <property type="evidence" value="ECO:0007669"/>
    <property type="project" value="TreeGrafter"/>
</dbReference>
<protein>
    <submittedName>
        <fullName evidence="2">Oxidoreductase</fullName>
    </submittedName>
</protein>
<dbReference type="InterPro" id="IPR023753">
    <property type="entry name" value="FAD/NAD-binding_dom"/>
</dbReference>
<feature type="domain" description="FAD/NAD(P)-binding" evidence="1">
    <location>
        <begin position="47"/>
        <end position="339"/>
    </location>
</feature>
<evidence type="ECO:0000313" key="3">
    <source>
        <dbReference type="Proteomes" id="UP000799779"/>
    </source>
</evidence>
<proteinExistence type="predicted"/>
<evidence type="ECO:0000259" key="1">
    <source>
        <dbReference type="Pfam" id="PF07992"/>
    </source>
</evidence>
<sequence length="427" mass="46984">MLSDYLRLFSKVFTIVIPYALTLLRQKISATVHSYTYHRVPTSQVKTVVVVGGSFSGIQVVKRLSETLPTGYRVLLLEKNSHLNYLFCFPRFSVVGGKGYEKYAFIPYDGLAKKAPRGIFERKQGEVQSVGRREIVLVSGEKIPFEYLILATGTSSSLPSKVLSTNSKGGMTELQGIQERIARAKRIAVVGGGAVGVELAGDIKDHYGGEKYVTLFHSRGQLLNLFGKRLQEHTMEAFGALGVTVVLNERPKLVQEDGEWRIEDKKGEVFDLVIPCTGQRPNSGLLAKLSPSSISQDTSRILVKPTLQITDPALQHIFAIGDVAETGGPRMARAAFVQGEIVVENLLALIEGKTELKTYKPDFDFEGAIKLTLGKTKTAIYSMDNSGRELLVAMKGKEDMGVKSQWRFFGADVKMMEAGDEKTRVVG</sequence>
<dbReference type="Pfam" id="PF07992">
    <property type="entry name" value="Pyr_redox_2"/>
    <property type="match status" value="1"/>
</dbReference>
<dbReference type="Gene3D" id="3.50.50.100">
    <property type="match status" value="1"/>
</dbReference>
<dbReference type="PRINTS" id="PR00368">
    <property type="entry name" value="FADPNR"/>
</dbReference>
<dbReference type="PANTHER" id="PTHR43735">
    <property type="entry name" value="APOPTOSIS-INDUCING FACTOR 1"/>
    <property type="match status" value="1"/>
</dbReference>
<dbReference type="AlphaFoldDB" id="A0A6A5W3P8"/>
<dbReference type="EMBL" id="ML977652">
    <property type="protein sequence ID" value="KAF1994751.1"/>
    <property type="molecule type" value="Genomic_DNA"/>
</dbReference>
<dbReference type="PANTHER" id="PTHR43735:SF5">
    <property type="entry name" value="FAD_NAD(P)-BINDING DOMAIN-CONTAINING PROTEIN"/>
    <property type="match status" value="1"/>
</dbReference>
<dbReference type="GO" id="GO:0050660">
    <property type="term" value="F:flavin adenine dinucleotide binding"/>
    <property type="evidence" value="ECO:0007669"/>
    <property type="project" value="TreeGrafter"/>
</dbReference>
<name>A0A6A5W3P8_9PLEO</name>
<dbReference type="PRINTS" id="PR00411">
    <property type="entry name" value="PNDRDTASEI"/>
</dbReference>
<dbReference type="OrthoDB" id="202203at2759"/>
<dbReference type="InterPro" id="IPR036188">
    <property type="entry name" value="FAD/NAD-bd_sf"/>
</dbReference>
<dbReference type="GO" id="GO:0004174">
    <property type="term" value="F:electron-transferring-flavoprotein dehydrogenase activity"/>
    <property type="evidence" value="ECO:0007669"/>
    <property type="project" value="TreeGrafter"/>
</dbReference>
<reference evidence="2" key="1">
    <citation type="journal article" date="2020" name="Stud. Mycol.">
        <title>101 Dothideomycetes genomes: a test case for predicting lifestyles and emergence of pathogens.</title>
        <authorList>
            <person name="Haridas S."/>
            <person name="Albert R."/>
            <person name="Binder M."/>
            <person name="Bloem J."/>
            <person name="Labutti K."/>
            <person name="Salamov A."/>
            <person name="Andreopoulos B."/>
            <person name="Baker S."/>
            <person name="Barry K."/>
            <person name="Bills G."/>
            <person name="Bluhm B."/>
            <person name="Cannon C."/>
            <person name="Castanera R."/>
            <person name="Culley D."/>
            <person name="Daum C."/>
            <person name="Ezra D."/>
            <person name="Gonzalez J."/>
            <person name="Henrissat B."/>
            <person name="Kuo A."/>
            <person name="Liang C."/>
            <person name="Lipzen A."/>
            <person name="Lutzoni F."/>
            <person name="Magnuson J."/>
            <person name="Mondo S."/>
            <person name="Nolan M."/>
            <person name="Ohm R."/>
            <person name="Pangilinan J."/>
            <person name="Park H.-J."/>
            <person name="Ramirez L."/>
            <person name="Alfaro M."/>
            <person name="Sun H."/>
            <person name="Tritt A."/>
            <person name="Yoshinaga Y."/>
            <person name="Zwiers L.-H."/>
            <person name="Turgeon B."/>
            <person name="Goodwin S."/>
            <person name="Spatafora J."/>
            <person name="Crous P."/>
            <person name="Grigoriev I."/>
        </authorList>
    </citation>
    <scope>NUCLEOTIDE SEQUENCE</scope>
    <source>
        <strain evidence="2">CBS 123094</strain>
    </source>
</reference>